<reference evidence="1 2" key="1">
    <citation type="submission" date="2024-06" db="EMBL/GenBank/DDBJ databases">
        <authorList>
            <person name="Li F."/>
        </authorList>
    </citation>
    <scope>NUCLEOTIDE SEQUENCE [LARGE SCALE GENOMIC DNA]</scope>
    <source>
        <strain evidence="1 2">GXAS 311</strain>
    </source>
</reference>
<dbReference type="PROSITE" id="PS00595">
    <property type="entry name" value="AA_TRANSFER_CLASS_5"/>
    <property type="match status" value="1"/>
</dbReference>
<dbReference type="SUPFAM" id="SSF53383">
    <property type="entry name" value="PLP-dependent transferases"/>
    <property type="match status" value="1"/>
</dbReference>
<gene>
    <name evidence="1" type="ORF">ABVT43_06345</name>
</gene>
<organism evidence="1 2">
    <name type="scientific">Aliikangiella maris</name>
    <dbReference type="NCBI Taxonomy" id="3162458"/>
    <lineage>
        <taxon>Bacteria</taxon>
        <taxon>Pseudomonadati</taxon>
        <taxon>Pseudomonadota</taxon>
        <taxon>Gammaproteobacteria</taxon>
        <taxon>Oceanospirillales</taxon>
        <taxon>Pleioneaceae</taxon>
        <taxon>Aliikangiella</taxon>
    </lineage>
</organism>
<dbReference type="GO" id="GO:0008483">
    <property type="term" value="F:transaminase activity"/>
    <property type="evidence" value="ECO:0007669"/>
    <property type="project" value="UniProtKB-KW"/>
</dbReference>
<dbReference type="InterPro" id="IPR016454">
    <property type="entry name" value="Cysteine_dSase"/>
</dbReference>
<dbReference type="EMBL" id="JBEVCJ010000005">
    <property type="protein sequence ID" value="MET1254736.1"/>
    <property type="molecule type" value="Genomic_DNA"/>
</dbReference>
<evidence type="ECO:0000313" key="1">
    <source>
        <dbReference type="EMBL" id="MET1254736.1"/>
    </source>
</evidence>
<dbReference type="NCBIfam" id="TIGR01977">
    <property type="entry name" value="am_tr_V_EF2568"/>
    <property type="match status" value="1"/>
</dbReference>
<keyword evidence="1" id="KW-0032">Aminotransferase</keyword>
<dbReference type="InterPro" id="IPR010969">
    <property type="entry name" value="Cys_dSase-rel_unknwn_funct"/>
</dbReference>
<keyword evidence="1" id="KW-0808">Transferase</keyword>
<dbReference type="InterPro" id="IPR020578">
    <property type="entry name" value="Aminotrans_V_PyrdxlP_BS"/>
</dbReference>
<evidence type="ECO:0000313" key="2">
    <source>
        <dbReference type="Proteomes" id="UP001548189"/>
    </source>
</evidence>
<dbReference type="PANTHER" id="PTHR43586:SF4">
    <property type="entry name" value="ISOPENICILLIN N EPIMERASE"/>
    <property type="match status" value="1"/>
</dbReference>
<name>A0ABV2BS28_9GAMM</name>
<dbReference type="Gene3D" id="3.40.640.10">
    <property type="entry name" value="Type I PLP-dependent aspartate aminotransferase-like (Major domain)"/>
    <property type="match status" value="1"/>
</dbReference>
<keyword evidence="2" id="KW-1185">Reference proteome</keyword>
<dbReference type="Proteomes" id="UP001548189">
    <property type="component" value="Unassembled WGS sequence"/>
</dbReference>
<comment type="caution">
    <text evidence="1">The sequence shown here is derived from an EMBL/GenBank/DDBJ whole genome shotgun (WGS) entry which is preliminary data.</text>
</comment>
<dbReference type="PANTHER" id="PTHR43586">
    <property type="entry name" value="CYSTEINE DESULFURASE"/>
    <property type="match status" value="1"/>
</dbReference>
<dbReference type="InterPro" id="IPR015424">
    <property type="entry name" value="PyrdxlP-dep_Trfase"/>
</dbReference>
<dbReference type="PIRSF" id="PIRSF005572">
    <property type="entry name" value="NifS"/>
    <property type="match status" value="1"/>
</dbReference>
<sequence length="376" mass="41293">MIYFNNAATSFPKPAQVIQSVTEYLQQPPVSPGRSSAKNSYSMVIEQTRELISELIKAPTTENIFFYQNATQALNQAIFGLLSPGDHVVTSVTEHNSVLRPLEQLKAALDVQVDYVQCDANGMIEVAAVIEKIQPTTRLVCINHMSNVTGVIQNISQIGEQLQHKDILFLVDASQSLGLLPIDIKEMHIDMLAFTGHKFLYGIQGIGGLYISPSVSLRPLIHGGTGVMSEQLMQPIERPWCFQAGTLNVPGIVALNSGIRYINAQQNVYAQLQQVQLAIRQALHDIAELETVSPLHSSILSLKSSSVDIEEVSYILQESFDINVRSGLHCAPMIHSCLNSPHGTLRISPSIFTTPVDVEQLVSSIKQIVFQLRGGK</sequence>
<protein>
    <submittedName>
        <fullName evidence="1">Aminotransferase class V-fold PLP-dependent enzyme</fullName>
    </submittedName>
</protein>
<dbReference type="InterPro" id="IPR000192">
    <property type="entry name" value="Aminotrans_V_dom"/>
</dbReference>
<proteinExistence type="predicted"/>
<dbReference type="Gene3D" id="3.90.1150.10">
    <property type="entry name" value="Aspartate Aminotransferase, domain 1"/>
    <property type="match status" value="1"/>
</dbReference>
<dbReference type="InterPro" id="IPR015422">
    <property type="entry name" value="PyrdxlP-dep_Trfase_small"/>
</dbReference>
<dbReference type="Pfam" id="PF00266">
    <property type="entry name" value="Aminotran_5"/>
    <property type="match status" value="1"/>
</dbReference>
<accession>A0ABV2BS28</accession>
<dbReference type="InterPro" id="IPR015421">
    <property type="entry name" value="PyrdxlP-dep_Trfase_major"/>
</dbReference>